<gene>
    <name evidence="2" type="ORF">SPSIL_033710</name>
</gene>
<organism evidence="2 3">
    <name type="scientific">Sporomusa silvacetica DSM 10669</name>
    <dbReference type="NCBI Taxonomy" id="1123289"/>
    <lineage>
        <taxon>Bacteria</taxon>
        <taxon>Bacillati</taxon>
        <taxon>Bacillota</taxon>
        <taxon>Negativicutes</taxon>
        <taxon>Selenomonadales</taxon>
        <taxon>Sporomusaceae</taxon>
        <taxon>Sporomusa</taxon>
    </lineage>
</organism>
<accession>A0ABZ3INZ6</accession>
<sequence>MIGGIYLSSERENARILTVYYTYLNGKDRRPLIRLQGKWLQDLGFHSGNKIAIEEHGGTLLIKAVYDEVTDKEQEKI</sequence>
<proteinExistence type="predicted"/>
<evidence type="ECO:0000259" key="1">
    <source>
        <dbReference type="Pfam" id="PF08845"/>
    </source>
</evidence>
<evidence type="ECO:0000313" key="2">
    <source>
        <dbReference type="EMBL" id="XFO67182.1"/>
    </source>
</evidence>
<dbReference type="InterPro" id="IPR014944">
    <property type="entry name" value="Toxin_SymE-like"/>
</dbReference>
<dbReference type="Pfam" id="PF08845">
    <property type="entry name" value="SymE_toxin"/>
    <property type="match status" value="1"/>
</dbReference>
<dbReference type="EMBL" id="CP155573">
    <property type="protein sequence ID" value="XFO67182.1"/>
    <property type="molecule type" value="Genomic_DNA"/>
</dbReference>
<name>A0ABZ3INZ6_9FIRM</name>
<keyword evidence="3" id="KW-1185">Reference proteome</keyword>
<protein>
    <recommendedName>
        <fullName evidence="1">Toxin SymE-like domain-containing protein</fullName>
    </recommendedName>
</protein>
<feature type="domain" description="Toxin SymE-like" evidence="1">
    <location>
        <begin position="15"/>
        <end position="63"/>
    </location>
</feature>
<evidence type="ECO:0000313" key="3">
    <source>
        <dbReference type="Proteomes" id="UP000216752"/>
    </source>
</evidence>
<dbReference type="Proteomes" id="UP000216752">
    <property type="component" value="Chromosome"/>
</dbReference>
<reference evidence="2" key="1">
    <citation type="submission" date="2024-05" db="EMBL/GenBank/DDBJ databases">
        <title>Isolation and characterization of Sporomusa carbonis sp. nov., a carboxydotrophic hydrogenogen in the genus of Sporomusa isolated from a charcoal burning pile.</title>
        <authorList>
            <person name="Boeer T."/>
            <person name="Rosenbaum F."/>
            <person name="Eysell L."/>
            <person name="Mueller V."/>
            <person name="Daniel R."/>
            <person name="Poehlein A."/>
        </authorList>
    </citation>
    <scope>NUCLEOTIDE SEQUENCE [LARGE SCALE GENOMIC DNA]</scope>
    <source>
        <strain evidence="2">DSM 10669</strain>
    </source>
</reference>